<dbReference type="GO" id="GO:0016787">
    <property type="term" value="F:hydrolase activity"/>
    <property type="evidence" value="ECO:0007669"/>
    <property type="project" value="UniProtKB-KW"/>
</dbReference>
<gene>
    <name evidence="4" type="ORF">R7226_07355</name>
</gene>
<evidence type="ECO:0000256" key="3">
    <source>
        <dbReference type="SAM" id="SignalP"/>
    </source>
</evidence>
<comment type="similarity">
    <text evidence="1">Belongs to the peptidase S45 family.</text>
</comment>
<dbReference type="SUPFAM" id="SSF56235">
    <property type="entry name" value="N-terminal nucleophile aminohydrolases (Ntn hydrolases)"/>
    <property type="match status" value="1"/>
</dbReference>
<dbReference type="InterPro" id="IPR029055">
    <property type="entry name" value="Ntn_hydrolases_N"/>
</dbReference>
<keyword evidence="4" id="KW-0378">Hydrolase</keyword>
<dbReference type="InterPro" id="IPR023343">
    <property type="entry name" value="Penicillin_amidase_dom1"/>
</dbReference>
<feature type="signal peptide" evidence="3">
    <location>
        <begin position="1"/>
        <end position="23"/>
    </location>
</feature>
<name>A0ABU4HLH0_9ACTN</name>
<evidence type="ECO:0000256" key="1">
    <source>
        <dbReference type="ARBA" id="ARBA00006586"/>
    </source>
</evidence>
<dbReference type="EMBL" id="JAWSTH010000013">
    <property type="protein sequence ID" value="MDW5594145.1"/>
    <property type="molecule type" value="Genomic_DNA"/>
</dbReference>
<sequence length="878" mass="95538">MRRIASLLSVVVLLTSGAAGALAAPPQPLPYRAGDFGTVRDVLPPGTDGAANRDQLLAFLSNGARPTHNDDQLAMYAALTSTPLPLRTADLNRLFKDASFGVRAGEAERAYSPREDVTIVRDRQYGVPRIYGATRAGTMFGAGYSAAEDRLFFLDVLRHLGRAQLAAFAGGSPGNVAMDREQWRAAPYSEADLTAQLDALPRRYGAEGRKLRADLDAYTAGVNAFIDRARVDPLELPGEYAFTGNVAGPQPWKPEDAVAIASLVGATFGNGGGGELEQALLLESFQDRFGARLGRRLWSDWRSADDPEAPTTVRGRRFPYDLPPRTPARGSLALPDRGTLRSAEVARRRAPRAASNALVVSGRLSKSGHPLAVFGPQVGYFSPQILVEQELHGPGIDARGAAFAGVNMYVQLGRGPDYAWSATSAGQDIIDTFALPLCAPGGGRPSIGSAHYLLGGRCRPMELLTRRDAWRPSIADSTPAGAIELRAQRTLRGIVVARGRVGGRPVVYVERRSTYGRELDSARGFAAFNDPGRIRSARDFQRAAAQVDYTFNWFYLDDRETAYFNSGANPRRPRGVDGNLPTSARFGWRGIGTPFAEHPQARDQDVLTSWNNKQAPAYAAANGQTFGPVYRSQSLDAAIAARTRGGRRLDRAGLVSAMAEAATVDLRATQVLPWALRVLGRPRDPRLRRAVAELRARIAEGGHRRARSVGAPYPHAEAIQILDAWWPRWMRAQFGPRLGDRLYRQLVAAIPQDDPPHGRDGEHRGSAFQTGWYGYAQKDLRTLLGAPVRGRYGRVYCGRGSLRRCRGVLERSLRAALAVPASELYADEGCARAGQAGSPSCYDAIRFQALGGITQPPIAWQNRPTYQQVVEMHGHRPR</sequence>
<dbReference type="RefSeq" id="WP_318596402.1">
    <property type="nucleotide sequence ID" value="NZ_JAWSTH010000013.1"/>
</dbReference>
<dbReference type="PANTHER" id="PTHR34218">
    <property type="entry name" value="PEPTIDASE S45 PENICILLIN AMIDASE"/>
    <property type="match status" value="1"/>
</dbReference>
<dbReference type="Proteomes" id="UP001284601">
    <property type="component" value="Unassembled WGS sequence"/>
</dbReference>
<reference evidence="5" key="1">
    <citation type="submission" date="2023-07" db="EMBL/GenBank/DDBJ databases">
        <title>Conexibacter stalactiti sp. nov., isolated from stalactites in a lava cave and emended description of the genus Conexibacter.</title>
        <authorList>
            <person name="Lee S.D."/>
        </authorList>
    </citation>
    <scope>NUCLEOTIDE SEQUENCE [LARGE SCALE GENOMIC DNA]</scope>
    <source>
        <strain evidence="5">KCTC 39840</strain>
    </source>
</reference>
<proteinExistence type="inferred from homology"/>
<dbReference type="Gene3D" id="1.10.439.10">
    <property type="entry name" value="Penicillin Amidohydrolase, domain 1"/>
    <property type="match status" value="1"/>
</dbReference>
<comment type="caution">
    <text evidence="4">The sequence shown here is derived from an EMBL/GenBank/DDBJ whole genome shotgun (WGS) entry which is preliminary data.</text>
</comment>
<evidence type="ECO:0000313" key="5">
    <source>
        <dbReference type="Proteomes" id="UP001284601"/>
    </source>
</evidence>
<evidence type="ECO:0000313" key="4">
    <source>
        <dbReference type="EMBL" id="MDW5594145.1"/>
    </source>
</evidence>
<feature type="region of interest" description="Disordered" evidence="2">
    <location>
        <begin position="306"/>
        <end position="334"/>
    </location>
</feature>
<dbReference type="Gene3D" id="1.10.287.150">
    <property type="match status" value="1"/>
</dbReference>
<keyword evidence="5" id="KW-1185">Reference proteome</keyword>
<dbReference type="Gene3D" id="3.60.20.10">
    <property type="entry name" value="Glutamine Phosphoribosylpyrophosphate, subunit 1, domain 1"/>
    <property type="match status" value="2"/>
</dbReference>
<dbReference type="Pfam" id="PF01804">
    <property type="entry name" value="Penicil_amidase"/>
    <property type="match status" value="1"/>
</dbReference>
<reference evidence="4 5" key="2">
    <citation type="submission" date="2023-10" db="EMBL/GenBank/DDBJ databases">
        <authorList>
            <person name="Han X.F."/>
        </authorList>
    </citation>
    <scope>NUCLEOTIDE SEQUENCE [LARGE SCALE GENOMIC DNA]</scope>
    <source>
        <strain evidence="4 5">KCTC 39840</strain>
    </source>
</reference>
<evidence type="ECO:0000256" key="2">
    <source>
        <dbReference type="SAM" id="MobiDB-lite"/>
    </source>
</evidence>
<keyword evidence="3" id="KW-0732">Signal</keyword>
<dbReference type="EC" id="3.5.1.-" evidence="4"/>
<dbReference type="InterPro" id="IPR002692">
    <property type="entry name" value="S45"/>
</dbReference>
<organism evidence="4 5">
    <name type="scientific">Conexibacter stalactiti</name>
    <dbReference type="NCBI Taxonomy" id="1940611"/>
    <lineage>
        <taxon>Bacteria</taxon>
        <taxon>Bacillati</taxon>
        <taxon>Actinomycetota</taxon>
        <taxon>Thermoleophilia</taxon>
        <taxon>Solirubrobacterales</taxon>
        <taxon>Conexibacteraceae</taxon>
        <taxon>Conexibacter</taxon>
    </lineage>
</organism>
<protein>
    <submittedName>
        <fullName evidence="4">Penicillin acylase family protein</fullName>
        <ecNumber evidence="4">3.5.1.-</ecNumber>
    </submittedName>
</protein>
<accession>A0ABU4HLH0</accession>
<dbReference type="PANTHER" id="PTHR34218:SF4">
    <property type="entry name" value="ACYL-HOMOSERINE LACTONE ACYLASE QUIP"/>
    <property type="match status" value="1"/>
</dbReference>
<feature type="chain" id="PRO_5045372044" evidence="3">
    <location>
        <begin position="24"/>
        <end position="878"/>
    </location>
</feature>